<keyword evidence="1" id="KW-0812">Transmembrane</keyword>
<dbReference type="Proteomes" id="UP001498398">
    <property type="component" value="Unassembled WGS sequence"/>
</dbReference>
<evidence type="ECO:0000256" key="1">
    <source>
        <dbReference type="SAM" id="Phobius"/>
    </source>
</evidence>
<dbReference type="EMBL" id="JBANRG010000003">
    <property type="protein sequence ID" value="KAK7469140.1"/>
    <property type="molecule type" value="Genomic_DNA"/>
</dbReference>
<keyword evidence="3" id="KW-1185">Reference proteome</keyword>
<name>A0ABR1JYI7_9AGAR</name>
<evidence type="ECO:0000313" key="3">
    <source>
        <dbReference type="Proteomes" id="UP001498398"/>
    </source>
</evidence>
<comment type="caution">
    <text evidence="2">The sequence shown here is derived from an EMBL/GenBank/DDBJ whole genome shotgun (WGS) entry which is preliminary data.</text>
</comment>
<feature type="transmembrane region" description="Helical" evidence="1">
    <location>
        <begin position="249"/>
        <end position="272"/>
    </location>
</feature>
<protein>
    <submittedName>
        <fullName evidence="2">Uncharacterized protein</fullName>
    </submittedName>
</protein>
<reference evidence="2 3" key="1">
    <citation type="submission" date="2024-01" db="EMBL/GenBank/DDBJ databases">
        <title>A draft genome for the cacao thread blight pathogen Marasmiellus scandens.</title>
        <authorList>
            <person name="Baruah I.K."/>
            <person name="Leung J."/>
            <person name="Bukari Y."/>
            <person name="Amoako-Attah I."/>
            <person name="Meinhardt L.W."/>
            <person name="Bailey B.A."/>
            <person name="Cohen S.P."/>
        </authorList>
    </citation>
    <scope>NUCLEOTIDE SEQUENCE [LARGE SCALE GENOMIC DNA]</scope>
    <source>
        <strain evidence="2 3">GH-19</strain>
    </source>
</reference>
<organism evidence="2 3">
    <name type="scientific">Marasmiellus scandens</name>
    <dbReference type="NCBI Taxonomy" id="2682957"/>
    <lineage>
        <taxon>Eukaryota</taxon>
        <taxon>Fungi</taxon>
        <taxon>Dikarya</taxon>
        <taxon>Basidiomycota</taxon>
        <taxon>Agaricomycotina</taxon>
        <taxon>Agaricomycetes</taxon>
        <taxon>Agaricomycetidae</taxon>
        <taxon>Agaricales</taxon>
        <taxon>Marasmiineae</taxon>
        <taxon>Omphalotaceae</taxon>
        <taxon>Marasmiellus</taxon>
    </lineage>
</organism>
<evidence type="ECO:0000313" key="2">
    <source>
        <dbReference type="EMBL" id="KAK7469140.1"/>
    </source>
</evidence>
<keyword evidence="1" id="KW-0472">Membrane</keyword>
<sequence>MNLWLRPIRRQPLLEFRHVRQLRHYSEEASVDLHIRNRHRLVSTFNPARLKRTDYLDVSGLKRLTLQLEDTRAIVDYICIREGGTKRLPFPPNTTGFFYYYTSPHSPLDGGIRFRLTSLTAKPSPISLFLDGQDLLSPRGLPWSIPLCTLTRQKQHAELVSRLVMTRMVDRGTVDKCKQLFAGYSPMRWNSNVLFSLDQVIAVKRDAKSCSIFVVLDDRIEVATVSASRILGEYQREGDGHPGKFRVMLMLPFITISTPISFTLGLFAYNGILEGSLSLSMLHQFRCGLGQEERRNLFGIF</sequence>
<proteinExistence type="predicted"/>
<keyword evidence="1" id="KW-1133">Transmembrane helix</keyword>
<gene>
    <name evidence="2" type="ORF">VKT23_003630</name>
</gene>
<accession>A0ABR1JYI7</accession>